<dbReference type="PANTHER" id="PTHR19136">
    <property type="entry name" value="MOLYBDENUM COFACTOR GUANYLYLTRANSFERASE"/>
    <property type="match status" value="1"/>
</dbReference>
<keyword evidence="4 8" id="KW-0547">Nucleotide-binding</keyword>
<dbReference type="SUPFAM" id="SSF53448">
    <property type="entry name" value="Nucleotide-diphospho-sugar transferases"/>
    <property type="match status" value="1"/>
</dbReference>
<evidence type="ECO:0000313" key="11">
    <source>
        <dbReference type="EMBL" id="QJE98265.1"/>
    </source>
</evidence>
<evidence type="ECO:0000256" key="9">
    <source>
        <dbReference type="SAM" id="MobiDB-lite"/>
    </source>
</evidence>
<dbReference type="InterPro" id="IPR013482">
    <property type="entry name" value="Molybde_CF_guanTrfase"/>
</dbReference>
<sequence>MSLITVILAGGKSSRMGREKARIERPDGERQIDFLVSLARLAGDEIYLSLGNDSVPPVDLPVIRDQRAGVGPLAALAAAHAAHPVKSVLLLGCDLFMLDAETIRHLAVCRDPSRQATCYSNRLDGRPEPLCAIYEAHALAKAEEWITRDDFRARFFLESLEPLMLELPHPAALDNVNTPHELEECFSKLREGVVSKTVTVQLDDEPPQETLTLANTIGGLFEEVRFQQRLRKRLDEVLIFKGGSSAGAGKRLHGGEQIRIQTVSSPDAGHASGSSGDSTG</sequence>
<feature type="region of interest" description="Disordered" evidence="9">
    <location>
        <begin position="261"/>
        <end position="280"/>
    </location>
</feature>
<comment type="caution">
    <text evidence="8">Lacks conserved residue(s) required for the propagation of feature annotation.</text>
</comment>
<dbReference type="InterPro" id="IPR025877">
    <property type="entry name" value="MobA-like_NTP_Trfase"/>
</dbReference>
<proteinExistence type="inferred from homology"/>
<dbReference type="KEGG" id="luo:HHL09_21600"/>
<dbReference type="EC" id="2.7.7.77" evidence="8"/>
<gene>
    <name evidence="8" type="primary">mobA</name>
    <name evidence="11" type="ORF">HHL09_21600</name>
</gene>
<dbReference type="GO" id="GO:0005525">
    <property type="term" value="F:GTP binding"/>
    <property type="evidence" value="ECO:0007669"/>
    <property type="project" value="UniProtKB-UniRule"/>
</dbReference>
<dbReference type="GO" id="GO:0006777">
    <property type="term" value="P:Mo-molybdopterin cofactor biosynthetic process"/>
    <property type="evidence" value="ECO:0007669"/>
    <property type="project" value="UniProtKB-KW"/>
</dbReference>
<dbReference type="GO" id="GO:0046872">
    <property type="term" value="F:metal ion binding"/>
    <property type="evidence" value="ECO:0007669"/>
    <property type="project" value="UniProtKB-KW"/>
</dbReference>
<comment type="domain">
    <text evidence="8">The N-terminal domain determines nucleotide recognition and specific binding, while the C-terminal domain determines the specific binding to the target protein.</text>
</comment>
<evidence type="ECO:0000256" key="1">
    <source>
        <dbReference type="ARBA" id="ARBA00022490"/>
    </source>
</evidence>
<feature type="domain" description="MobA-like NTP transferase" evidence="10">
    <location>
        <begin position="6"/>
        <end position="160"/>
    </location>
</feature>
<reference evidence="11 12" key="1">
    <citation type="submission" date="2020-04" db="EMBL/GenBank/DDBJ databases">
        <title>Luteolibacter sp. G-1-1-1 isolated from soil.</title>
        <authorList>
            <person name="Dahal R.H."/>
        </authorList>
    </citation>
    <scope>NUCLEOTIDE SEQUENCE [LARGE SCALE GENOMIC DNA]</scope>
    <source>
        <strain evidence="11 12">G-1-1-1</strain>
    </source>
</reference>
<dbReference type="InterPro" id="IPR029044">
    <property type="entry name" value="Nucleotide-diphossugar_trans"/>
</dbReference>
<comment type="cofactor">
    <cofactor evidence="8">
        <name>Mg(2+)</name>
        <dbReference type="ChEBI" id="CHEBI:18420"/>
    </cofactor>
</comment>
<comment type="catalytic activity">
    <reaction evidence="8">
        <text>Mo-molybdopterin + GTP + H(+) = Mo-molybdopterin guanine dinucleotide + diphosphate</text>
        <dbReference type="Rhea" id="RHEA:34243"/>
        <dbReference type="ChEBI" id="CHEBI:15378"/>
        <dbReference type="ChEBI" id="CHEBI:33019"/>
        <dbReference type="ChEBI" id="CHEBI:37565"/>
        <dbReference type="ChEBI" id="CHEBI:71302"/>
        <dbReference type="ChEBI" id="CHEBI:71310"/>
        <dbReference type="EC" id="2.7.7.77"/>
    </reaction>
</comment>
<evidence type="ECO:0000256" key="2">
    <source>
        <dbReference type="ARBA" id="ARBA00022679"/>
    </source>
</evidence>
<evidence type="ECO:0000256" key="3">
    <source>
        <dbReference type="ARBA" id="ARBA00022723"/>
    </source>
</evidence>
<evidence type="ECO:0000256" key="8">
    <source>
        <dbReference type="HAMAP-Rule" id="MF_00316"/>
    </source>
</evidence>
<dbReference type="GO" id="GO:0061603">
    <property type="term" value="F:molybdenum cofactor guanylyltransferase activity"/>
    <property type="evidence" value="ECO:0007669"/>
    <property type="project" value="UniProtKB-EC"/>
</dbReference>
<dbReference type="HAMAP" id="MF_00316">
    <property type="entry name" value="MobA"/>
    <property type="match status" value="1"/>
</dbReference>
<feature type="binding site" evidence="8">
    <location>
        <begin position="8"/>
        <end position="10"/>
    </location>
    <ligand>
        <name>GTP</name>
        <dbReference type="ChEBI" id="CHEBI:37565"/>
    </ligand>
</feature>
<protein>
    <recommendedName>
        <fullName evidence="8">Probable molybdenum cofactor guanylyltransferase</fullName>
        <shortName evidence="8">MoCo guanylyltransferase</shortName>
        <ecNumber evidence="8">2.7.7.77</ecNumber>
    </recommendedName>
    <alternativeName>
        <fullName evidence="8">GTP:molybdopterin guanylyltransferase</fullName>
    </alternativeName>
    <alternativeName>
        <fullName evidence="8">Mo-MPT guanylyltransferase</fullName>
    </alternativeName>
    <alternativeName>
        <fullName evidence="8">Molybdopterin guanylyltransferase</fullName>
    </alternativeName>
    <alternativeName>
        <fullName evidence="8">Molybdopterin-guanine dinucleotide synthase</fullName>
        <shortName evidence="8">MGD synthase</shortName>
    </alternativeName>
</protein>
<comment type="similarity">
    <text evidence="8">Belongs to the MobA family.</text>
</comment>
<dbReference type="CDD" id="cd02503">
    <property type="entry name" value="MobA"/>
    <property type="match status" value="1"/>
</dbReference>
<evidence type="ECO:0000256" key="7">
    <source>
        <dbReference type="ARBA" id="ARBA00023150"/>
    </source>
</evidence>
<evidence type="ECO:0000256" key="4">
    <source>
        <dbReference type="ARBA" id="ARBA00022741"/>
    </source>
</evidence>
<accession>A0A858RNF9</accession>
<comment type="function">
    <text evidence="8">Transfers a GMP moiety from GTP to Mo-molybdopterin (Mo-MPT) cofactor (Moco or molybdenum cofactor) to form Mo-molybdopterin guanine dinucleotide (Mo-MGD) cofactor.</text>
</comment>
<keyword evidence="3 8" id="KW-0479">Metal-binding</keyword>
<evidence type="ECO:0000313" key="12">
    <source>
        <dbReference type="Proteomes" id="UP000501812"/>
    </source>
</evidence>
<name>A0A858RNF9_9BACT</name>
<keyword evidence="1 8" id="KW-0963">Cytoplasm</keyword>
<dbReference type="Pfam" id="PF12804">
    <property type="entry name" value="NTP_transf_3"/>
    <property type="match status" value="1"/>
</dbReference>
<keyword evidence="5 8" id="KW-0460">Magnesium</keyword>
<keyword evidence="6 8" id="KW-0342">GTP-binding</keyword>
<feature type="compositionally biased region" description="Low complexity" evidence="9">
    <location>
        <begin position="264"/>
        <end position="280"/>
    </location>
</feature>
<keyword evidence="2 8" id="KW-0808">Transferase</keyword>
<evidence type="ECO:0000256" key="6">
    <source>
        <dbReference type="ARBA" id="ARBA00023134"/>
    </source>
</evidence>
<dbReference type="EMBL" id="CP051774">
    <property type="protein sequence ID" value="QJE98265.1"/>
    <property type="molecule type" value="Genomic_DNA"/>
</dbReference>
<feature type="binding site" evidence="8">
    <location>
        <position position="94"/>
    </location>
    <ligand>
        <name>Mg(2+)</name>
        <dbReference type="ChEBI" id="CHEBI:18420"/>
    </ligand>
</feature>
<keyword evidence="11" id="KW-0548">Nucleotidyltransferase</keyword>
<evidence type="ECO:0000256" key="5">
    <source>
        <dbReference type="ARBA" id="ARBA00022842"/>
    </source>
</evidence>
<comment type="subcellular location">
    <subcellularLocation>
        <location evidence="8">Cytoplasm</location>
    </subcellularLocation>
</comment>
<keyword evidence="7 8" id="KW-0501">Molybdenum cofactor biosynthesis</keyword>
<dbReference type="Proteomes" id="UP000501812">
    <property type="component" value="Chromosome"/>
</dbReference>
<feature type="binding site" evidence="8">
    <location>
        <position position="65"/>
    </location>
    <ligand>
        <name>GTP</name>
        <dbReference type="ChEBI" id="CHEBI:37565"/>
    </ligand>
</feature>
<dbReference type="RefSeq" id="WP_169456724.1">
    <property type="nucleotide sequence ID" value="NZ_CP051774.1"/>
</dbReference>
<evidence type="ECO:0000259" key="10">
    <source>
        <dbReference type="Pfam" id="PF12804"/>
    </source>
</evidence>
<dbReference type="GO" id="GO:0005737">
    <property type="term" value="C:cytoplasm"/>
    <property type="evidence" value="ECO:0007669"/>
    <property type="project" value="UniProtKB-SubCell"/>
</dbReference>
<dbReference type="Gene3D" id="3.90.550.10">
    <property type="entry name" value="Spore Coat Polysaccharide Biosynthesis Protein SpsA, Chain A"/>
    <property type="match status" value="1"/>
</dbReference>
<organism evidence="11 12">
    <name type="scientific">Luteolibacter luteus</name>
    <dbReference type="NCBI Taxonomy" id="2728835"/>
    <lineage>
        <taxon>Bacteria</taxon>
        <taxon>Pseudomonadati</taxon>
        <taxon>Verrucomicrobiota</taxon>
        <taxon>Verrucomicrobiia</taxon>
        <taxon>Verrucomicrobiales</taxon>
        <taxon>Verrucomicrobiaceae</taxon>
        <taxon>Luteolibacter</taxon>
    </lineage>
</organism>
<dbReference type="PANTHER" id="PTHR19136:SF81">
    <property type="entry name" value="MOLYBDENUM COFACTOR GUANYLYLTRANSFERASE"/>
    <property type="match status" value="1"/>
</dbReference>
<feature type="binding site" evidence="8">
    <location>
        <position position="94"/>
    </location>
    <ligand>
        <name>GTP</name>
        <dbReference type="ChEBI" id="CHEBI:37565"/>
    </ligand>
</feature>
<keyword evidence="12" id="KW-1185">Reference proteome</keyword>
<dbReference type="AlphaFoldDB" id="A0A858RNF9"/>